<organism evidence="4 5">
    <name type="scientific">Plectosphaerella plurivora</name>
    <dbReference type="NCBI Taxonomy" id="936078"/>
    <lineage>
        <taxon>Eukaryota</taxon>
        <taxon>Fungi</taxon>
        <taxon>Dikarya</taxon>
        <taxon>Ascomycota</taxon>
        <taxon>Pezizomycotina</taxon>
        <taxon>Sordariomycetes</taxon>
        <taxon>Hypocreomycetidae</taxon>
        <taxon>Glomerellales</taxon>
        <taxon>Plectosphaerellaceae</taxon>
        <taxon>Plectosphaerella</taxon>
    </lineage>
</organism>
<keyword evidence="2 3" id="KW-0040">ANK repeat</keyword>
<dbReference type="PANTHER" id="PTHR24180">
    <property type="entry name" value="CYCLIN-DEPENDENT KINASE INHIBITOR 2C-RELATED"/>
    <property type="match status" value="1"/>
</dbReference>
<dbReference type="PANTHER" id="PTHR24180:SF45">
    <property type="entry name" value="POLY [ADP-RIBOSE] POLYMERASE TANKYRASE"/>
    <property type="match status" value="1"/>
</dbReference>
<dbReference type="Gene3D" id="1.25.40.20">
    <property type="entry name" value="Ankyrin repeat-containing domain"/>
    <property type="match status" value="2"/>
</dbReference>
<proteinExistence type="predicted"/>
<dbReference type="InterPro" id="IPR002110">
    <property type="entry name" value="Ankyrin_rpt"/>
</dbReference>
<dbReference type="OrthoDB" id="426293at2759"/>
<feature type="repeat" description="ANK" evidence="3">
    <location>
        <begin position="86"/>
        <end position="125"/>
    </location>
</feature>
<gene>
    <name evidence="4" type="ORF">F5X68DRAFT_111070</name>
</gene>
<keyword evidence="1" id="KW-0677">Repeat</keyword>
<dbReference type="SMART" id="SM00248">
    <property type="entry name" value="ANK"/>
    <property type="match status" value="5"/>
</dbReference>
<feature type="repeat" description="ANK" evidence="3">
    <location>
        <begin position="9"/>
        <end position="41"/>
    </location>
</feature>
<feature type="repeat" description="ANK" evidence="3">
    <location>
        <begin position="165"/>
        <end position="197"/>
    </location>
</feature>
<evidence type="ECO:0000313" key="5">
    <source>
        <dbReference type="Proteomes" id="UP000770015"/>
    </source>
</evidence>
<dbReference type="EMBL" id="JAGSXJ010000007">
    <property type="protein sequence ID" value="KAH6689838.1"/>
    <property type="molecule type" value="Genomic_DNA"/>
</dbReference>
<dbReference type="InterPro" id="IPR051637">
    <property type="entry name" value="Ank_repeat_dom-contain_49"/>
</dbReference>
<dbReference type="SUPFAM" id="SSF48403">
    <property type="entry name" value="Ankyrin repeat"/>
    <property type="match status" value="1"/>
</dbReference>
<sequence>SDLTEPDATGYTPIHWAALTGNAEAVRQLASHGVNVNTTGLIGRTPLVMLCDLLDKGHCRIDKSKGVDTIEALLEAGADTEVTNKHGQRPLELACYNSQPHPESITQRMMETLIKHGAKTDITDARGNTLFHMAISSQNGTQVDDIGRVRLLAEHGLSPNTQNNLGEAPIMRAIKNGNANICEYLIKNGADLGLVTASGQTIFHCA</sequence>
<dbReference type="Pfam" id="PF13857">
    <property type="entry name" value="Ank_5"/>
    <property type="match status" value="1"/>
</dbReference>
<feature type="non-terminal residue" evidence="4">
    <location>
        <position position="206"/>
    </location>
</feature>
<reference evidence="4" key="1">
    <citation type="journal article" date="2021" name="Nat. Commun.">
        <title>Genetic determinants of endophytism in the Arabidopsis root mycobiome.</title>
        <authorList>
            <person name="Mesny F."/>
            <person name="Miyauchi S."/>
            <person name="Thiergart T."/>
            <person name="Pickel B."/>
            <person name="Atanasova L."/>
            <person name="Karlsson M."/>
            <person name="Huettel B."/>
            <person name="Barry K.W."/>
            <person name="Haridas S."/>
            <person name="Chen C."/>
            <person name="Bauer D."/>
            <person name="Andreopoulos W."/>
            <person name="Pangilinan J."/>
            <person name="LaButti K."/>
            <person name="Riley R."/>
            <person name="Lipzen A."/>
            <person name="Clum A."/>
            <person name="Drula E."/>
            <person name="Henrissat B."/>
            <person name="Kohler A."/>
            <person name="Grigoriev I.V."/>
            <person name="Martin F.M."/>
            <person name="Hacquard S."/>
        </authorList>
    </citation>
    <scope>NUCLEOTIDE SEQUENCE</scope>
    <source>
        <strain evidence="4">MPI-SDFR-AT-0117</strain>
    </source>
</reference>
<protein>
    <submittedName>
        <fullName evidence="4">Ankyrin repeat-containing domain protein</fullName>
    </submittedName>
</protein>
<dbReference type="PROSITE" id="PS50088">
    <property type="entry name" value="ANK_REPEAT"/>
    <property type="match status" value="3"/>
</dbReference>
<dbReference type="PROSITE" id="PS50297">
    <property type="entry name" value="ANK_REP_REGION"/>
    <property type="match status" value="2"/>
</dbReference>
<accession>A0A9P9AA34</accession>
<name>A0A9P9AA34_9PEZI</name>
<dbReference type="AlphaFoldDB" id="A0A9P9AA34"/>
<evidence type="ECO:0000256" key="3">
    <source>
        <dbReference type="PROSITE-ProRule" id="PRU00023"/>
    </source>
</evidence>
<dbReference type="PRINTS" id="PR01415">
    <property type="entry name" value="ANKYRIN"/>
</dbReference>
<evidence type="ECO:0000256" key="1">
    <source>
        <dbReference type="ARBA" id="ARBA00022737"/>
    </source>
</evidence>
<feature type="non-terminal residue" evidence="4">
    <location>
        <position position="1"/>
    </location>
</feature>
<evidence type="ECO:0000313" key="4">
    <source>
        <dbReference type="EMBL" id="KAH6689838.1"/>
    </source>
</evidence>
<dbReference type="Proteomes" id="UP000770015">
    <property type="component" value="Unassembled WGS sequence"/>
</dbReference>
<evidence type="ECO:0000256" key="2">
    <source>
        <dbReference type="ARBA" id="ARBA00023043"/>
    </source>
</evidence>
<keyword evidence="5" id="KW-1185">Reference proteome</keyword>
<dbReference type="Pfam" id="PF12796">
    <property type="entry name" value="Ank_2"/>
    <property type="match status" value="1"/>
</dbReference>
<dbReference type="InterPro" id="IPR036770">
    <property type="entry name" value="Ankyrin_rpt-contain_sf"/>
</dbReference>
<comment type="caution">
    <text evidence="4">The sequence shown here is derived from an EMBL/GenBank/DDBJ whole genome shotgun (WGS) entry which is preliminary data.</text>
</comment>